<keyword evidence="3" id="KW-1185">Reference proteome</keyword>
<reference evidence="2 3" key="2">
    <citation type="journal article" date="2020" name="Microbiol. Resour. Announc.">
        <title>Antarctic desert soil bacteria exhibit high novel natural product potential, evaluated through long-read genome sequencing and comparative genomics.</title>
        <authorList>
            <person name="Benaud N."/>
            <person name="Edwards R.J."/>
            <person name="Amos T.G."/>
            <person name="D'Agostino P.M."/>
            <person name="Gutierrez-Chavez C."/>
            <person name="Montgomery K."/>
            <person name="Nicetic I."/>
            <person name="Ferrari B.C."/>
        </authorList>
    </citation>
    <scope>NUCLEOTIDE SEQUENCE [LARGE SCALE GENOMIC DNA]</scope>
    <source>
        <strain evidence="2 3">SPB151</strain>
    </source>
</reference>
<sequence length="139" mass="13851">MIRTGAAVAVVGTLMAGCSGKDGNDTAPPVKAPTVASKTPAPPAHKAADGNNLKACADGTCEVYVKTGTRIPVKASVFGSSTLIVSKVSAAGVDYGGKSACCSVSATQQQAGKTVRLNKLTITTVTITAPTAILRLHPA</sequence>
<accession>A0A7G6WUZ7</accession>
<dbReference type="AlphaFoldDB" id="A0A7G6WUZ7"/>
<name>A0A7G6WUZ7_9ACTN</name>
<evidence type="ECO:0000256" key="1">
    <source>
        <dbReference type="SAM" id="MobiDB-lite"/>
    </source>
</evidence>
<organism evidence="2 3">
    <name type="scientific">Kribbella qitaiheensis</name>
    <dbReference type="NCBI Taxonomy" id="1544730"/>
    <lineage>
        <taxon>Bacteria</taxon>
        <taxon>Bacillati</taxon>
        <taxon>Actinomycetota</taxon>
        <taxon>Actinomycetes</taxon>
        <taxon>Propionibacteriales</taxon>
        <taxon>Kribbellaceae</taxon>
        <taxon>Kribbella</taxon>
    </lineage>
</organism>
<proteinExistence type="predicted"/>
<gene>
    <name evidence="2" type="ORF">F1D05_07700</name>
</gene>
<evidence type="ECO:0000313" key="2">
    <source>
        <dbReference type="EMBL" id="QNE17812.1"/>
    </source>
</evidence>
<evidence type="ECO:0008006" key="4">
    <source>
        <dbReference type="Google" id="ProtNLM"/>
    </source>
</evidence>
<dbReference type="PROSITE" id="PS51257">
    <property type="entry name" value="PROKAR_LIPOPROTEIN"/>
    <property type="match status" value="1"/>
</dbReference>
<reference evidence="3" key="1">
    <citation type="submission" date="2019-09" db="EMBL/GenBank/DDBJ databases">
        <title>Antimicrobial potential of Antarctic Bacteria.</title>
        <authorList>
            <person name="Benaud N."/>
            <person name="Edwards R.J."/>
            <person name="Ferrari B.C."/>
        </authorList>
    </citation>
    <scope>NUCLEOTIDE SEQUENCE [LARGE SCALE GENOMIC DNA]</scope>
    <source>
        <strain evidence="3">SPB151</strain>
    </source>
</reference>
<dbReference type="EMBL" id="CP043661">
    <property type="protein sequence ID" value="QNE17812.1"/>
    <property type="molecule type" value="Genomic_DNA"/>
</dbReference>
<protein>
    <recommendedName>
        <fullName evidence="4">Lipoprotein</fullName>
    </recommendedName>
</protein>
<feature type="region of interest" description="Disordered" evidence="1">
    <location>
        <begin position="22"/>
        <end position="48"/>
    </location>
</feature>
<dbReference type="RefSeq" id="WP_185446641.1">
    <property type="nucleotide sequence ID" value="NZ_CP043661.1"/>
</dbReference>
<dbReference type="KEGG" id="kqi:F1D05_07700"/>
<dbReference type="Proteomes" id="UP000515563">
    <property type="component" value="Chromosome"/>
</dbReference>
<evidence type="ECO:0000313" key="3">
    <source>
        <dbReference type="Proteomes" id="UP000515563"/>
    </source>
</evidence>